<dbReference type="EMBL" id="UINC01137590">
    <property type="protein sequence ID" value="SVD23022.1"/>
    <property type="molecule type" value="Genomic_DNA"/>
</dbReference>
<name>A0A382TMM1_9ZZZZ</name>
<evidence type="ECO:0000256" key="2">
    <source>
        <dbReference type="ARBA" id="ARBA00022490"/>
    </source>
</evidence>
<dbReference type="InterPro" id="IPR051476">
    <property type="entry name" value="Bac_ResReg_Asp_Phosphatase"/>
</dbReference>
<dbReference type="InterPro" id="IPR019734">
    <property type="entry name" value="TPR_rpt"/>
</dbReference>
<dbReference type="PANTHER" id="PTHR46630:SF1">
    <property type="entry name" value="TETRATRICOPEPTIDE REPEAT PROTEIN 29"/>
    <property type="match status" value="1"/>
</dbReference>
<dbReference type="PANTHER" id="PTHR46630">
    <property type="entry name" value="TETRATRICOPEPTIDE REPEAT PROTEIN 29"/>
    <property type="match status" value="1"/>
</dbReference>
<accession>A0A382TMM1</accession>
<evidence type="ECO:0000256" key="4">
    <source>
        <dbReference type="ARBA" id="ARBA00022803"/>
    </source>
</evidence>
<dbReference type="InterPro" id="IPR011990">
    <property type="entry name" value="TPR-like_helical_dom_sf"/>
</dbReference>
<dbReference type="Gene3D" id="1.25.40.10">
    <property type="entry name" value="Tetratricopeptide repeat domain"/>
    <property type="match status" value="1"/>
</dbReference>
<keyword evidence="3" id="KW-0677">Repeat</keyword>
<feature type="non-terminal residue" evidence="5">
    <location>
        <position position="1"/>
    </location>
</feature>
<evidence type="ECO:0000256" key="3">
    <source>
        <dbReference type="ARBA" id="ARBA00022737"/>
    </source>
</evidence>
<evidence type="ECO:0000313" key="5">
    <source>
        <dbReference type="EMBL" id="SVD23022.1"/>
    </source>
</evidence>
<dbReference type="GO" id="GO:0003341">
    <property type="term" value="P:cilium movement"/>
    <property type="evidence" value="ECO:0007669"/>
    <property type="project" value="TreeGrafter"/>
</dbReference>
<sequence length="233" mass="26759">RNSGLEYFKKALDAYEKLEDQEGIGRVLGNIGNIYIKNGDLAEAIMALEKSFDIQMSIGAIRGAAFPLKAIAGLEELQGNYQVTISHYKEYFEIQTEIGHQRRISYGNYFLGSTYYKVGKSQRALPYLKKAIEIQMDLELDDVLVESEIFQSLCLKDLNKEIDIDRIIQLSEDAELSYDTFYYLYRLSKNGHFLDSANVKLQETLSEMEPQFRDGYKSYPTPKAIIQELKRVS</sequence>
<keyword evidence="2" id="KW-0963">Cytoplasm</keyword>
<dbReference type="Pfam" id="PF13424">
    <property type="entry name" value="TPR_12"/>
    <property type="match status" value="1"/>
</dbReference>
<comment type="subcellular location">
    <subcellularLocation>
        <location evidence="1">Cytoplasm</location>
    </subcellularLocation>
</comment>
<dbReference type="Pfam" id="PF13181">
    <property type="entry name" value="TPR_8"/>
    <property type="match status" value="1"/>
</dbReference>
<dbReference type="PROSITE" id="PS50005">
    <property type="entry name" value="TPR"/>
    <property type="match status" value="1"/>
</dbReference>
<reference evidence="5" key="1">
    <citation type="submission" date="2018-05" db="EMBL/GenBank/DDBJ databases">
        <authorList>
            <person name="Lanie J.A."/>
            <person name="Ng W.-L."/>
            <person name="Kazmierczak K.M."/>
            <person name="Andrzejewski T.M."/>
            <person name="Davidsen T.M."/>
            <person name="Wayne K.J."/>
            <person name="Tettelin H."/>
            <person name="Glass J.I."/>
            <person name="Rusch D."/>
            <person name="Podicherti R."/>
            <person name="Tsui H.-C.T."/>
            <person name="Winkler M.E."/>
        </authorList>
    </citation>
    <scope>NUCLEOTIDE SEQUENCE</scope>
</reference>
<dbReference type="GO" id="GO:0005929">
    <property type="term" value="C:cilium"/>
    <property type="evidence" value="ECO:0007669"/>
    <property type="project" value="TreeGrafter"/>
</dbReference>
<organism evidence="5">
    <name type="scientific">marine metagenome</name>
    <dbReference type="NCBI Taxonomy" id="408172"/>
    <lineage>
        <taxon>unclassified sequences</taxon>
        <taxon>metagenomes</taxon>
        <taxon>ecological metagenomes</taxon>
    </lineage>
</organism>
<dbReference type="SMART" id="SM00028">
    <property type="entry name" value="TPR"/>
    <property type="match status" value="2"/>
</dbReference>
<keyword evidence="4" id="KW-0802">TPR repeat</keyword>
<protein>
    <submittedName>
        <fullName evidence="5">Uncharacterized protein</fullName>
    </submittedName>
</protein>
<dbReference type="GO" id="GO:0005737">
    <property type="term" value="C:cytoplasm"/>
    <property type="evidence" value="ECO:0007669"/>
    <property type="project" value="UniProtKB-SubCell"/>
</dbReference>
<dbReference type="SUPFAM" id="SSF48452">
    <property type="entry name" value="TPR-like"/>
    <property type="match status" value="1"/>
</dbReference>
<gene>
    <name evidence="5" type="ORF">METZ01_LOCUS375876</name>
</gene>
<proteinExistence type="predicted"/>
<evidence type="ECO:0000256" key="1">
    <source>
        <dbReference type="ARBA" id="ARBA00004496"/>
    </source>
</evidence>
<dbReference type="AlphaFoldDB" id="A0A382TMM1"/>